<organism evidence="3 4">
    <name type="scientific">Tenacibaculum soleae</name>
    <dbReference type="NCBI Taxonomy" id="447689"/>
    <lineage>
        <taxon>Bacteria</taxon>
        <taxon>Pseudomonadati</taxon>
        <taxon>Bacteroidota</taxon>
        <taxon>Flavobacteriia</taxon>
        <taxon>Flavobacteriales</taxon>
        <taxon>Flavobacteriaceae</taxon>
        <taxon>Tenacibaculum</taxon>
    </lineage>
</organism>
<dbReference type="Proteomes" id="UP000093186">
    <property type="component" value="Unassembled WGS sequence"/>
</dbReference>
<feature type="domain" description="Response regulatory" evidence="2">
    <location>
        <begin position="1"/>
        <end position="81"/>
    </location>
</feature>
<evidence type="ECO:0000256" key="1">
    <source>
        <dbReference type="PROSITE-ProRule" id="PRU00169"/>
    </source>
</evidence>
<dbReference type="InterPro" id="IPR001789">
    <property type="entry name" value="Sig_transdc_resp-reg_receiver"/>
</dbReference>
<dbReference type="InterPro" id="IPR011006">
    <property type="entry name" value="CheY-like_superfamily"/>
</dbReference>
<keyword evidence="4" id="KW-1185">Reference proteome</keyword>
<gene>
    <name evidence="3" type="ORF">BA195_08415</name>
</gene>
<dbReference type="AlphaFoldDB" id="A0A1B9XZG9"/>
<evidence type="ECO:0000313" key="3">
    <source>
        <dbReference type="EMBL" id="OCK42919.1"/>
    </source>
</evidence>
<keyword evidence="1" id="KW-0597">Phosphoprotein</keyword>
<dbReference type="GO" id="GO:0000160">
    <property type="term" value="P:phosphorelay signal transduction system"/>
    <property type="evidence" value="ECO:0007669"/>
    <property type="project" value="InterPro"/>
</dbReference>
<dbReference type="Gene3D" id="3.40.50.2300">
    <property type="match status" value="1"/>
</dbReference>
<evidence type="ECO:0000313" key="4">
    <source>
        <dbReference type="Proteomes" id="UP000093186"/>
    </source>
</evidence>
<dbReference type="SUPFAM" id="SSF52172">
    <property type="entry name" value="CheY-like"/>
    <property type="match status" value="1"/>
</dbReference>
<sequence>MKTALHIKKYDLIITDAEIKGSFVFQYLEDLKTMAKDSPIIVMSEIDQEAIVSTAKKIGVNEFISFPFTQLDINSCINRYL</sequence>
<protein>
    <recommendedName>
        <fullName evidence="2">Response regulatory domain-containing protein</fullName>
    </recommendedName>
</protein>
<dbReference type="STRING" id="447689.BA195_08415"/>
<dbReference type="Pfam" id="PF00072">
    <property type="entry name" value="Response_reg"/>
    <property type="match status" value="1"/>
</dbReference>
<dbReference type="EMBL" id="MAKX01000002">
    <property type="protein sequence ID" value="OCK42919.1"/>
    <property type="molecule type" value="Genomic_DNA"/>
</dbReference>
<name>A0A1B9XZG9_9FLAO</name>
<evidence type="ECO:0000259" key="2">
    <source>
        <dbReference type="PROSITE" id="PS50110"/>
    </source>
</evidence>
<dbReference type="PROSITE" id="PS50110">
    <property type="entry name" value="RESPONSE_REGULATORY"/>
    <property type="match status" value="1"/>
</dbReference>
<reference evidence="3 4" key="1">
    <citation type="submission" date="2016-06" db="EMBL/GenBank/DDBJ databases">
        <title>Draft Genome Sequence of Tenacibaculum soleae UCD-KL19.</title>
        <authorList>
            <person name="Eisen J.A."/>
            <person name="Coil D.A."/>
            <person name="Lujan K.M."/>
        </authorList>
    </citation>
    <scope>NUCLEOTIDE SEQUENCE [LARGE SCALE GENOMIC DNA]</scope>
    <source>
        <strain evidence="3 4">UCD-KL19</strain>
    </source>
</reference>
<comment type="caution">
    <text evidence="3">The sequence shown here is derived from an EMBL/GenBank/DDBJ whole genome shotgun (WGS) entry which is preliminary data.</text>
</comment>
<feature type="modified residue" description="4-aspartylphosphate" evidence="1">
    <location>
        <position position="16"/>
    </location>
</feature>
<accession>A0A1B9XZG9</accession>
<proteinExistence type="predicted"/>